<dbReference type="Gene3D" id="3.30.750.140">
    <property type="match status" value="1"/>
</dbReference>
<keyword evidence="4" id="KW-1185">Reference proteome</keyword>
<feature type="compositionally biased region" description="Low complexity" evidence="1">
    <location>
        <begin position="502"/>
        <end position="514"/>
    </location>
</feature>
<dbReference type="InterPro" id="IPR021136">
    <property type="entry name" value="Flagellar_hook_control-like_C"/>
</dbReference>
<dbReference type="Proteomes" id="UP000032233">
    <property type="component" value="Unassembled WGS sequence"/>
</dbReference>
<dbReference type="InterPro" id="IPR038610">
    <property type="entry name" value="FliK-like_C_sf"/>
</dbReference>
<feature type="domain" description="Flagellar hook-length control protein-like C-terminal" evidence="2">
    <location>
        <begin position="423"/>
        <end position="505"/>
    </location>
</feature>
<evidence type="ECO:0000256" key="1">
    <source>
        <dbReference type="SAM" id="MobiDB-lite"/>
    </source>
</evidence>
<reference evidence="3 4" key="1">
    <citation type="submission" date="2013-11" db="EMBL/GenBank/DDBJ databases">
        <title>Metagenomic analysis of a methanogenic consortium involved in long chain n-alkane degradation.</title>
        <authorList>
            <person name="Davidova I.A."/>
            <person name="Callaghan A.V."/>
            <person name="Wawrik B."/>
            <person name="Pruitt S."/>
            <person name="Marks C."/>
            <person name="Duncan K.E."/>
            <person name="Suflita J.M."/>
        </authorList>
    </citation>
    <scope>NUCLEOTIDE SEQUENCE [LARGE SCALE GENOMIC DNA]</scope>
    <source>
        <strain evidence="3 4">SPR</strain>
    </source>
</reference>
<dbReference type="OrthoDB" id="5515063at2"/>
<evidence type="ECO:0000259" key="2">
    <source>
        <dbReference type="Pfam" id="PF02120"/>
    </source>
</evidence>
<dbReference type="STRING" id="1429043.X474_13545"/>
<feature type="region of interest" description="Disordered" evidence="1">
    <location>
        <begin position="502"/>
        <end position="565"/>
    </location>
</feature>
<evidence type="ECO:0000313" key="3">
    <source>
        <dbReference type="EMBL" id="KIX13504.1"/>
    </source>
</evidence>
<dbReference type="RefSeq" id="WP_044349214.1">
    <property type="nucleotide sequence ID" value="NZ_AZAC01000015.1"/>
</dbReference>
<feature type="compositionally biased region" description="Gly residues" evidence="1">
    <location>
        <begin position="515"/>
        <end position="537"/>
    </location>
</feature>
<dbReference type="InParanoid" id="A0A0D2J601"/>
<sequence>MKTEAFAIETFGGIIPQGFNQDQGGSSSNAFEVLFNQIMQKQQAYDYKQTETRQNETLGQVLSGGRETKLELTSPEGSPIARLEAGLRSTQKSLNEFSLPPSAKDELKETLVKSGYSDEDAEEMIKRASQEDGSVNMGVLFEMMPQYAVTEGPVFELNATDRPLLIQALKDLGISESEIKEFVNSLPQKGNKLMVSGLPELLSKAKGGKVDQKVLSDLLGRLGLDKQEVQTLLTQSGAAQGELSPKSFMAMLQVAADRQDKGMQESLKSLAAKLKVNPAQVDTAGDAARIKAKVLQNLQMNSPALAAQDKGDIAQAFNSALKALGGSTSAEAMQAAIQTQTDAPAQAAMAQAAPVRERPEAQAAANAAKAGVVEVSAADDLPSTSKVAQAGAGATVGDRLNQAGQALKSNRTLPSYVVRQVSDQITQMAKTSKSSLQLALKPAHLGQLNLELSVKDGLVKATVMAETVAAKNALDSGMEQLKSALSQQGIKLERLEVMVNPDSQDGQQQRQAQFGAGGQRQGSGGFNQNGDGQGQGREGAADDDLPPGNMAASQMIGGRGISLFA</sequence>
<protein>
    <recommendedName>
        <fullName evidence="2">Flagellar hook-length control protein-like C-terminal domain-containing protein</fullName>
    </recommendedName>
</protein>
<proteinExistence type="predicted"/>
<gene>
    <name evidence="3" type="ORF">X474_13545</name>
</gene>
<accession>A0A0D2J601</accession>
<name>A0A0D2J601_9BACT</name>
<dbReference type="CDD" id="cd17470">
    <property type="entry name" value="T3SS_Flik_C"/>
    <property type="match status" value="1"/>
</dbReference>
<dbReference type="Pfam" id="PF02120">
    <property type="entry name" value="Flg_hook"/>
    <property type="match status" value="1"/>
</dbReference>
<organism evidence="3 4">
    <name type="scientific">Dethiosulfatarculus sandiegensis</name>
    <dbReference type="NCBI Taxonomy" id="1429043"/>
    <lineage>
        <taxon>Bacteria</taxon>
        <taxon>Pseudomonadati</taxon>
        <taxon>Thermodesulfobacteriota</taxon>
        <taxon>Desulfarculia</taxon>
        <taxon>Desulfarculales</taxon>
        <taxon>Desulfarculaceae</taxon>
        <taxon>Dethiosulfatarculus</taxon>
    </lineage>
</organism>
<dbReference type="AlphaFoldDB" id="A0A0D2J601"/>
<comment type="caution">
    <text evidence="3">The sequence shown here is derived from an EMBL/GenBank/DDBJ whole genome shotgun (WGS) entry which is preliminary data.</text>
</comment>
<dbReference type="EMBL" id="AZAC01000015">
    <property type="protein sequence ID" value="KIX13504.1"/>
    <property type="molecule type" value="Genomic_DNA"/>
</dbReference>
<evidence type="ECO:0000313" key="4">
    <source>
        <dbReference type="Proteomes" id="UP000032233"/>
    </source>
</evidence>